<dbReference type="Proteomes" id="UP000236413">
    <property type="component" value="Unassembled WGS sequence"/>
</dbReference>
<proteinExistence type="predicted"/>
<comment type="caution">
    <text evidence="2">The sequence shown here is derived from an EMBL/GenBank/DDBJ whole genome shotgun (WGS) entry which is preliminary data.</text>
</comment>
<reference evidence="2 3" key="1">
    <citation type="submission" date="2018-04" db="EMBL/GenBank/DDBJ databases">
        <title>Chryseobacterium oncorhynchi 701B-08T from rainbow trout, and Chryseobacterium viscerum 687B-08T from diseased fish.</title>
        <authorList>
            <person name="Jeong J.-J."/>
            <person name="Lee Y.J."/>
            <person name="Pathiraja D."/>
            <person name="Park B."/>
            <person name="Choi I.-G."/>
            <person name="Kim K.D."/>
        </authorList>
    </citation>
    <scope>NUCLEOTIDE SEQUENCE [LARGE SCALE GENOMIC DNA]</scope>
    <source>
        <strain evidence="2 3">687B-08</strain>
    </source>
</reference>
<gene>
    <name evidence="2" type="ORF">C1634_022880</name>
</gene>
<evidence type="ECO:0000313" key="2">
    <source>
        <dbReference type="EMBL" id="PWN58401.1"/>
    </source>
</evidence>
<dbReference type="AlphaFoldDB" id="A0A316WAT1"/>
<feature type="compositionally biased region" description="Basic and acidic residues" evidence="1">
    <location>
        <begin position="38"/>
        <end position="51"/>
    </location>
</feature>
<name>A0A316WAT1_9FLAO</name>
<feature type="region of interest" description="Disordered" evidence="1">
    <location>
        <begin position="32"/>
        <end position="51"/>
    </location>
</feature>
<dbReference type="EMBL" id="PPEG02000011">
    <property type="protein sequence ID" value="PWN58401.1"/>
    <property type="molecule type" value="Genomic_DNA"/>
</dbReference>
<dbReference type="RefSeq" id="WP_103232680.1">
    <property type="nucleotide sequence ID" value="NZ_PPEG02000011.1"/>
</dbReference>
<protein>
    <submittedName>
        <fullName evidence="2">Uncharacterized protein</fullName>
    </submittedName>
</protein>
<sequence length="74" mass="8995">MDTKTYEKQILKFIILTNFFLFTQCSSTKNYNYGNQQHESDMDKASSEIRKRQESEIIKFDYRDNKRNIPHNRP</sequence>
<evidence type="ECO:0000313" key="3">
    <source>
        <dbReference type="Proteomes" id="UP000236413"/>
    </source>
</evidence>
<evidence type="ECO:0000256" key="1">
    <source>
        <dbReference type="SAM" id="MobiDB-lite"/>
    </source>
</evidence>
<accession>A0A316WAT1</accession>
<organism evidence="2 3">
    <name type="scientific">Chryseobacterium viscerum</name>
    <dbReference type="NCBI Taxonomy" id="1037377"/>
    <lineage>
        <taxon>Bacteria</taxon>
        <taxon>Pseudomonadati</taxon>
        <taxon>Bacteroidota</taxon>
        <taxon>Flavobacteriia</taxon>
        <taxon>Flavobacteriales</taxon>
        <taxon>Weeksellaceae</taxon>
        <taxon>Chryseobacterium group</taxon>
        <taxon>Chryseobacterium</taxon>
    </lineage>
</organism>